<keyword evidence="4" id="KW-1185">Reference proteome</keyword>
<dbReference type="PANTHER" id="PTHR45427:SF1">
    <property type="entry name" value="MUCIN-15"/>
    <property type="match status" value="1"/>
</dbReference>
<proteinExistence type="predicted"/>
<feature type="region of interest" description="Disordered" evidence="1">
    <location>
        <begin position="298"/>
        <end position="331"/>
    </location>
</feature>
<dbReference type="eggNOG" id="ENOG502S7P0">
    <property type="taxonomic scope" value="Eukaryota"/>
</dbReference>
<evidence type="ECO:0000256" key="1">
    <source>
        <dbReference type="SAM" id="MobiDB-lite"/>
    </source>
</evidence>
<protein>
    <submittedName>
        <fullName evidence="5">Mucin-15</fullName>
    </submittedName>
</protein>
<feature type="compositionally biased region" description="Polar residues" evidence="1">
    <location>
        <begin position="298"/>
        <end position="313"/>
    </location>
</feature>
<keyword evidence="3" id="KW-0732">Signal</keyword>
<dbReference type="InParanoid" id="A0A1S3AJL4"/>
<sequence length="331" mass="35787">MLTSAKILLISTLLSSLMIGSYGKGDLEVNTIQTTANDLKTTEKKFPLESKLKLKLDKEKGETFNPNVSNTSFVGSTDTMYGITDTLGNLSTEFSANLKSTSTLSTSSPSLGNFVSKFPLNSSVAEETSIPDSELSSATSIISSDNFTSSFENETMTIPENSSSVGTFSSVSTTMSVTPMLTESDIWLATTTESMVGFIPYQETETLQPTSKFTNNSKIFPNGSDPQEDNRNTGVVFGAILGAILGASLLSLVGYLLCGKRKTDSFSHRRLYDDRNEPVLRLDNALEPYDVSFGNSSYYNPNMNDSSTPAGQENTRDGIPMDDIPPLRTSV</sequence>
<feature type="signal peptide" evidence="3">
    <location>
        <begin position="1"/>
        <end position="23"/>
    </location>
</feature>
<reference evidence="5" key="1">
    <citation type="submission" date="2025-08" db="UniProtKB">
        <authorList>
            <consortium name="RefSeq"/>
        </authorList>
    </citation>
    <scope>IDENTIFICATION</scope>
</reference>
<evidence type="ECO:0000256" key="2">
    <source>
        <dbReference type="SAM" id="Phobius"/>
    </source>
</evidence>
<dbReference type="OrthoDB" id="9950822at2759"/>
<dbReference type="STRING" id="9365.ENSEEUP00000004230"/>
<dbReference type="FunCoup" id="A0A1S3AJL4">
    <property type="interactions" value="15"/>
</dbReference>
<evidence type="ECO:0000313" key="4">
    <source>
        <dbReference type="Proteomes" id="UP001652624"/>
    </source>
</evidence>
<feature type="chain" id="PRO_5010380155" evidence="3">
    <location>
        <begin position="24"/>
        <end position="331"/>
    </location>
</feature>
<dbReference type="GeneID" id="103125160"/>
<dbReference type="AlphaFoldDB" id="A0A1S3AJL4"/>
<feature type="transmembrane region" description="Helical" evidence="2">
    <location>
        <begin position="235"/>
        <end position="258"/>
    </location>
</feature>
<dbReference type="PANTHER" id="PTHR45427">
    <property type="entry name" value="MUCIN-15"/>
    <property type="match status" value="1"/>
</dbReference>
<organism evidence="4 5">
    <name type="scientific">Erinaceus europaeus</name>
    <name type="common">Western European hedgehog</name>
    <dbReference type="NCBI Taxonomy" id="9365"/>
    <lineage>
        <taxon>Eukaryota</taxon>
        <taxon>Metazoa</taxon>
        <taxon>Chordata</taxon>
        <taxon>Craniata</taxon>
        <taxon>Vertebrata</taxon>
        <taxon>Euteleostomi</taxon>
        <taxon>Mammalia</taxon>
        <taxon>Eutheria</taxon>
        <taxon>Laurasiatheria</taxon>
        <taxon>Eulipotyphla</taxon>
        <taxon>Erinaceidae</taxon>
        <taxon>Erinaceinae</taxon>
        <taxon>Erinaceus</taxon>
    </lineage>
</organism>
<evidence type="ECO:0000256" key="3">
    <source>
        <dbReference type="SAM" id="SignalP"/>
    </source>
</evidence>
<keyword evidence="2" id="KW-1133">Transmembrane helix</keyword>
<dbReference type="Proteomes" id="UP001652624">
    <property type="component" value="Chromosome 17"/>
</dbReference>
<dbReference type="InterPro" id="IPR031371">
    <property type="entry name" value="Mucin-15"/>
</dbReference>
<dbReference type="Pfam" id="PF15672">
    <property type="entry name" value="Mucin15"/>
    <property type="match status" value="1"/>
</dbReference>
<evidence type="ECO:0000313" key="5">
    <source>
        <dbReference type="RefSeq" id="XP_007535990.1"/>
    </source>
</evidence>
<name>A0A1S3AJL4_ERIEU</name>
<accession>A0A1S3AJL4</accession>
<gene>
    <name evidence="5" type="primary">MUC15</name>
</gene>
<keyword evidence="2" id="KW-0472">Membrane</keyword>
<dbReference type="RefSeq" id="XP_007535990.1">
    <property type="nucleotide sequence ID" value="XM_007535928.2"/>
</dbReference>
<keyword evidence="2" id="KW-0812">Transmembrane</keyword>
<dbReference type="CTD" id="143662"/>